<dbReference type="Proteomes" id="UP001195903">
    <property type="component" value="Unassembled WGS sequence"/>
</dbReference>
<gene>
    <name evidence="3" type="ORF">KJI95_11890</name>
</gene>
<dbReference type="InterPro" id="IPR045851">
    <property type="entry name" value="AMP-bd_C_sf"/>
</dbReference>
<evidence type="ECO:0000313" key="3">
    <source>
        <dbReference type="EMBL" id="MBT1445222.1"/>
    </source>
</evidence>
<evidence type="ECO:0000259" key="2">
    <source>
        <dbReference type="Pfam" id="PF13193"/>
    </source>
</evidence>
<dbReference type="Gene3D" id="3.40.50.12780">
    <property type="entry name" value="N-terminal domain of ligase-like"/>
    <property type="match status" value="1"/>
</dbReference>
<organism evidence="3 4">
    <name type="scientific">Shewanella jiangmenensis</name>
    <dbReference type="NCBI Taxonomy" id="2837387"/>
    <lineage>
        <taxon>Bacteria</taxon>
        <taxon>Pseudomonadati</taxon>
        <taxon>Pseudomonadota</taxon>
        <taxon>Gammaproteobacteria</taxon>
        <taxon>Alteromonadales</taxon>
        <taxon>Shewanellaceae</taxon>
        <taxon>Shewanella</taxon>
    </lineage>
</organism>
<dbReference type="CDD" id="cd17630">
    <property type="entry name" value="OSB_MenE-like"/>
    <property type="match status" value="1"/>
</dbReference>
<dbReference type="PANTHER" id="PTHR43201">
    <property type="entry name" value="ACYL-COA SYNTHETASE"/>
    <property type="match status" value="1"/>
</dbReference>
<sequence>MAELAVKTDRALSPLQQTARRLPHVEALRSNQLCLSYRDLAARALAIAGELKARGIRRLAVIGPNSAAQVLLYWGCIEAGVLFCPLSWRFPAAQLEELANRLGIDAVFVGEEAEIGDDANKPLLPSLPRFCPSDAVQATGIPASELDWHAPVNLVLTSGSSGAPKAALHSLNNHIASAEGAASLIPLVPGDGWLLSLPLFHIGGIAILNRCAHGGAAVVLAEGSVADSLAQLKPTHVSLVAAQLATLLETPQLLAPVKALLLGGGAMPSAMQERLLALGIKAFCSYGLTEMSSQVTSGAANSEGHSGSLLPGRELKIEDGQILLRGDSLFLGYLTPNGVERPLTPDGWFASKDRGSWIDDDGALKLKVEGRLDNMFICGGENLQPEEVEAALCQHPDIVEAIVFPAPDPRFGALPHAIIKAAAVMPSPDALDAFLQTRIARFKRPRSYLPWPEVAAVGLKVPRKQVIAAALAASHQSRK</sequence>
<comment type="caution">
    <text evidence="3">The sequence shown here is derived from an EMBL/GenBank/DDBJ whole genome shotgun (WGS) entry which is preliminary data.</text>
</comment>
<feature type="domain" description="AMP-dependent synthetase/ligase" evidence="1">
    <location>
        <begin position="15"/>
        <end position="334"/>
    </location>
</feature>
<dbReference type="Gene3D" id="3.30.300.30">
    <property type="match status" value="1"/>
</dbReference>
<name>A0ABS5V435_9GAMM</name>
<dbReference type="Pfam" id="PF13193">
    <property type="entry name" value="AMP-binding_C"/>
    <property type="match status" value="1"/>
</dbReference>
<dbReference type="InterPro" id="IPR000873">
    <property type="entry name" value="AMP-dep_synth/lig_dom"/>
</dbReference>
<protein>
    <submittedName>
        <fullName evidence="3">AMP-binding protein</fullName>
    </submittedName>
</protein>
<dbReference type="InterPro" id="IPR020845">
    <property type="entry name" value="AMP-binding_CS"/>
</dbReference>
<dbReference type="InterPro" id="IPR042099">
    <property type="entry name" value="ANL_N_sf"/>
</dbReference>
<dbReference type="RefSeq" id="WP_214507425.1">
    <property type="nucleotide sequence ID" value="NZ_JAHEPS010000004.1"/>
</dbReference>
<dbReference type="EMBL" id="JAHEPS010000004">
    <property type="protein sequence ID" value="MBT1445222.1"/>
    <property type="molecule type" value="Genomic_DNA"/>
</dbReference>
<dbReference type="PANTHER" id="PTHR43201:SF32">
    <property type="entry name" value="2-SUCCINYLBENZOATE--COA LIGASE, CHLOROPLASTIC_PEROXISOMAL"/>
    <property type="match status" value="1"/>
</dbReference>
<dbReference type="InterPro" id="IPR025110">
    <property type="entry name" value="AMP-bd_C"/>
</dbReference>
<evidence type="ECO:0000259" key="1">
    <source>
        <dbReference type="Pfam" id="PF00501"/>
    </source>
</evidence>
<keyword evidence="4" id="KW-1185">Reference proteome</keyword>
<accession>A0ABS5V435</accession>
<dbReference type="SUPFAM" id="SSF56801">
    <property type="entry name" value="Acetyl-CoA synthetase-like"/>
    <property type="match status" value="1"/>
</dbReference>
<reference evidence="3 4" key="1">
    <citation type="submission" date="2021-05" db="EMBL/GenBank/DDBJ databases">
        <title>Shewanella sp. JM162201.</title>
        <authorList>
            <person name="Xu S."/>
            <person name="Li A."/>
        </authorList>
    </citation>
    <scope>NUCLEOTIDE SEQUENCE [LARGE SCALE GENOMIC DNA]</scope>
    <source>
        <strain evidence="3 4">JM162201</strain>
    </source>
</reference>
<dbReference type="PROSITE" id="PS00455">
    <property type="entry name" value="AMP_BINDING"/>
    <property type="match status" value="1"/>
</dbReference>
<proteinExistence type="predicted"/>
<evidence type="ECO:0000313" key="4">
    <source>
        <dbReference type="Proteomes" id="UP001195903"/>
    </source>
</evidence>
<feature type="domain" description="AMP-binding enzyme C-terminal" evidence="2">
    <location>
        <begin position="387"/>
        <end position="448"/>
    </location>
</feature>
<dbReference type="Pfam" id="PF00501">
    <property type="entry name" value="AMP-binding"/>
    <property type="match status" value="1"/>
</dbReference>